<reference evidence="1 2" key="1">
    <citation type="journal article" date="2017" name="Antonie Van Leeuwenhoek">
        <title>Phylogenomic resolution of the bacterial genus Pantoea and its relationship with Erwinia and Tatumella.</title>
        <authorList>
            <person name="Palmer M."/>
            <person name="Steenkamp E.T."/>
            <person name="Coetzee M.P."/>
            <person name="Chan W.Y."/>
            <person name="van Zyl E."/>
            <person name="De Maayer P."/>
            <person name="Coutinho T.A."/>
            <person name="Blom J."/>
            <person name="Smits T.H."/>
            <person name="Duffy B."/>
            <person name="Venter S.N."/>
        </authorList>
    </citation>
    <scope>NUCLEOTIDE SEQUENCE [LARGE SCALE GENOMIC DNA]</scope>
    <source>
        <strain evidence="1 2">LMG 26277</strain>
    </source>
</reference>
<dbReference type="EMBL" id="MLFS01000017">
    <property type="protein sequence ID" value="ORM73684.1"/>
    <property type="molecule type" value="Genomic_DNA"/>
</dbReference>
<evidence type="ECO:0000313" key="1">
    <source>
        <dbReference type="EMBL" id="ORM73684.1"/>
    </source>
</evidence>
<name>A0A1X1DAM0_9GAMM</name>
<evidence type="ECO:0000313" key="2">
    <source>
        <dbReference type="Proteomes" id="UP000193104"/>
    </source>
</evidence>
<accession>A0A1X1DAM0</accession>
<dbReference type="AlphaFoldDB" id="A0A1X1DAM0"/>
<comment type="caution">
    <text evidence="1">The sequence shown here is derived from an EMBL/GenBank/DDBJ whole genome shotgun (WGS) entry which is preliminary data.</text>
</comment>
<keyword evidence="2" id="KW-1185">Reference proteome</keyword>
<dbReference type="Proteomes" id="UP000193104">
    <property type="component" value="Unassembled WGS sequence"/>
</dbReference>
<organism evidence="1 2">
    <name type="scientific">Pantoea wallisii</name>
    <dbReference type="NCBI Taxonomy" id="1076551"/>
    <lineage>
        <taxon>Bacteria</taxon>
        <taxon>Pseudomonadati</taxon>
        <taxon>Pseudomonadota</taxon>
        <taxon>Gammaproteobacteria</taxon>
        <taxon>Enterobacterales</taxon>
        <taxon>Erwiniaceae</taxon>
        <taxon>Pantoea</taxon>
    </lineage>
</organism>
<gene>
    <name evidence="1" type="ORF">HA48_08220</name>
</gene>
<proteinExistence type="predicted"/>
<sequence>MVCSYDNGDRLIKYTVHPVNQDLRRNADKFYLEAQNALAVESAKQGLSRYLDIRTTEIKGA</sequence>
<protein>
    <submittedName>
        <fullName evidence="1">Uncharacterized protein</fullName>
    </submittedName>
</protein>